<organism evidence="1 2">
    <name type="scientific">Neobacillus thermocopriae</name>
    <dbReference type="NCBI Taxonomy" id="1215031"/>
    <lineage>
        <taxon>Bacteria</taxon>
        <taxon>Bacillati</taxon>
        <taxon>Bacillota</taxon>
        <taxon>Bacilli</taxon>
        <taxon>Bacillales</taxon>
        <taxon>Bacillaceae</taxon>
        <taxon>Neobacillus</taxon>
    </lineage>
</organism>
<dbReference type="RefSeq" id="WP_163251860.1">
    <property type="nucleotide sequence ID" value="NZ_JAAIUV010000014.1"/>
</dbReference>
<dbReference type="Proteomes" id="UP000481621">
    <property type="component" value="Unassembled WGS sequence"/>
</dbReference>
<evidence type="ECO:0000313" key="1">
    <source>
        <dbReference type="EMBL" id="NEX79249.1"/>
    </source>
</evidence>
<dbReference type="EMBL" id="JAAIUV010000014">
    <property type="protein sequence ID" value="NEX79249.1"/>
    <property type="molecule type" value="Genomic_DNA"/>
</dbReference>
<sequence length="112" mass="13030">MLYQGFLFYSELFKIIIDYKNYYKITSFLQHMGDIGYGIQAINHRYKVLGGKPKVIADDNKLDIADKLKVIFGDNYIGHPRLKKLIIKNAISDKDFLNGIEEAVTFEIIFNY</sequence>
<accession>A0A6B3TSB4</accession>
<keyword evidence="2" id="KW-1185">Reference proteome</keyword>
<dbReference type="AlphaFoldDB" id="A0A6B3TSB4"/>
<protein>
    <submittedName>
        <fullName evidence="1">Uncharacterized protein</fullName>
    </submittedName>
</protein>
<comment type="caution">
    <text evidence="1">The sequence shown here is derived from an EMBL/GenBank/DDBJ whole genome shotgun (WGS) entry which is preliminary data.</text>
</comment>
<gene>
    <name evidence="1" type="ORF">G4Z05_10220</name>
</gene>
<reference evidence="1" key="1">
    <citation type="submission" date="2020-02" db="EMBL/GenBank/DDBJ databases">
        <title>Bacillus sedimentmangrovi sp. nov., isolated from sediment of the mangrove ecosystem.</title>
        <authorList>
            <person name="Liu G."/>
        </authorList>
    </citation>
    <scope>NUCLEOTIDE SEQUENCE [LARGE SCALE GENOMIC DNA]</scope>
    <source>
        <strain evidence="1">SgZ-7</strain>
    </source>
</reference>
<proteinExistence type="predicted"/>
<name>A0A6B3TSB4_9BACI</name>
<evidence type="ECO:0000313" key="2">
    <source>
        <dbReference type="Proteomes" id="UP000481621"/>
    </source>
</evidence>